<gene>
    <name evidence="2" type="ORF">GCM10011396_03870</name>
</gene>
<accession>A0A916XCC8</accession>
<reference evidence="2" key="2">
    <citation type="submission" date="2020-09" db="EMBL/GenBank/DDBJ databases">
        <authorList>
            <person name="Sun Q."/>
            <person name="Zhou Y."/>
        </authorList>
    </citation>
    <scope>NUCLEOTIDE SEQUENCE</scope>
    <source>
        <strain evidence="2">CGMCC 1.10998</strain>
    </source>
</reference>
<keyword evidence="3" id="KW-1185">Reference proteome</keyword>
<protein>
    <submittedName>
        <fullName evidence="2">Isomerase</fullName>
    </submittedName>
</protein>
<dbReference type="EMBL" id="BMED01000001">
    <property type="protein sequence ID" value="GGC60200.1"/>
    <property type="molecule type" value="Genomic_DNA"/>
</dbReference>
<dbReference type="Gene3D" id="3.10.450.50">
    <property type="match status" value="1"/>
</dbReference>
<dbReference type="InterPro" id="IPR032710">
    <property type="entry name" value="NTF2-like_dom_sf"/>
</dbReference>
<dbReference type="SUPFAM" id="SSF54427">
    <property type="entry name" value="NTF2-like"/>
    <property type="match status" value="1"/>
</dbReference>
<keyword evidence="2" id="KW-0413">Isomerase</keyword>
<name>A0A916XCC8_9BURK</name>
<dbReference type="RefSeq" id="WP_188564302.1">
    <property type="nucleotide sequence ID" value="NZ_BMED01000001.1"/>
</dbReference>
<evidence type="ECO:0000313" key="2">
    <source>
        <dbReference type="EMBL" id="GGC60200.1"/>
    </source>
</evidence>
<reference evidence="2" key="1">
    <citation type="journal article" date="2014" name="Int. J. Syst. Evol. Microbiol.">
        <title>Complete genome sequence of Corynebacterium casei LMG S-19264T (=DSM 44701T), isolated from a smear-ripened cheese.</title>
        <authorList>
            <consortium name="US DOE Joint Genome Institute (JGI-PGF)"/>
            <person name="Walter F."/>
            <person name="Albersmeier A."/>
            <person name="Kalinowski J."/>
            <person name="Ruckert C."/>
        </authorList>
    </citation>
    <scope>NUCLEOTIDE SEQUENCE</scope>
    <source>
        <strain evidence="2">CGMCC 1.10998</strain>
    </source>
</reference>
<evidence type="ECO:0000259" key="1">
    <source>
        <dbReference type="Pfam" id="PF12680"/>
    </source>
</evidence>
<comment type="caution">
    <text evidence="2">The sequence shown here is derived from an EMBL/GenBank/DDBJ whole genome shotgun (WGS) entry which is preliminary data.</text>
</comment>
<dbReference type="Pfam" id="PF12680">
    <property type="entry name" value="SnoaL_2"/>
    <property type="match status" value="1"/>
</dbReference>
<dbReference type="GO" id="GO:0016853">
    <property type="term" value="F:isomerase activity"/>
    <property type="evidence" value="ECO:0007669"/>
    <property type="project" value="UniProtKB-KW"/>
</dbReference>
<feature type="domain" description="SnoaL-like" evidence="1">
    <location>
        <begin position="24"/>
        <end position="124"/>
    </location>
</feature>
<sequence>MTKITNDAITASHLADNATQIADNYIAVWNENDALRRGELIARLFTADADYADPMMRSSGHAGLNGMIGSVQQQFPGLLFGLHGGQDSHNDVVRFSWALGAEGAPPVAYGTDIVVLAADGRISKITGFLDAVAA</sequence>
<proteinExistence type="predicted"/>
<organism evidence="2 3">
    <name type="scientific">Undibacterium terreum</name>
    <dbReference type="NCBI Taxonomy" id="1224302"/>
    <lineage>
        <taxon>Bacteria</taxon>
        <taxon>Pseudomonadati</taxon>
        <taxon>Pseudomonadota</taxon>
        <taxon>Betaproteobacteria</taxon>
        <taxon>Burkholderiales</taxon>
        <taxon>Oxalobacteraceae</taxon>
        <taxon>Undibacterium</taxon>
    </lineage>
</organism>
<dbReference type="AlphaFoldDB" id="A0A916XCC8"/>
<dbReference type="InterPro" id="IPR037401">
    <property type="entry name" value="SnoaL-like"/>
</dbReference>
<dbReference type="Proteomes" id="UP000637423">
    <property type="component" value="Unassembled WGS sequence"/>
</dbReference>
<evidence type="ECO:0000313" key="3">
    <source>
        <dbReference type="Proteomes" id="UP000637423"/>
    </source>
</evidence>